<evidence type="ECO:0000256" key="2">
    <source>
        <dbReference type="ARBA" id="ARBA00022676"/>
    </source>
</evidence>
<dbReference type="SUPFAM" id="SSF53448">
    <property type="entry name" value="Nucleotide-diphospho-sugar transferases"/>
    <property type="match status" value="1"/>
</dbReference>
<reference evidence="5 6" key="1">
    <citation type="submission" date="2023-06" db="EMBL/GenBank/DDBJ databases">
        <title>Five Gram-positive bacteria isolated from mangrove sediments in Shenzhen, Guangdong, China.</title>
        <authorList>
            <person name="Yu S."/>
            <person name="Zheng W."/>
            <person name="Huang Y."/>
        </authorList>
    </citation>
    <scope>NUCLEOTIDE SEQUENCE [LARGE SCALE GENOMIC DNA]</scope>
    <source>
        <strain evidence="5 6">SaN35-3</strain>
    </source>
</reference>
<evidence type="ECO:0000313" key="5">
    <source>
        <dbReference type="EMBL" id="WLR42790.1"/>
    </source>
</evidence>
<name>A0ABY9JTS7_9BACI</name>
<dbReference type="Proteomes" id="UP001197974">
    <property type="component" value="Chromosome"/>
</dbReference>
<dbReference type="CDD" id="cd00761">
    <property type="entry name" value="Glyco_tranf_GTA_type"/>
    <property type="match status" value="1"/>
</dbReference>
<dbReference type="InterPro" id="IPR001173">
    <property type="entry name" value="Glyco_trans_2-like"/>
</dbReference>
<dbReference type="RefSeq" id="WP_306019805.1">
    <property type="nucleotide sequence ID" value="NZ_CP129013.1"/>
</dbReference>
<dbReference type="InterPro" id="IPR029044">
    <property type="entry name" value="Nucleotide-diphossugar_trans"/>
</dbReference>
<dbReference type="PANTHER" id="PTHR22916">
    <property type="entry name" value="GLYCOSYLTRANSFERASE"/>
    <property type="match status" value="1"/>
</dbReference>
<evidence type="ECO:0000313" key="6">
    <source>
        <dbReference type="Proteomes" id="UP001197974"/>
    </source>
</evidence>
<evidence type="ECO:0000256" key="1">
    <source>
        <dbReference type="ARBA" id="ARBA00006739"/>
    </source>
</evidence>
<accession>A0ABY9JTS7</accession>
<dbReference type="Pfam" id="PF00535">
    <property type="entry name" value="Glycos_transf_2"/>
    <property type="match status" value="1"/>
</dbReference>
<evidence type="ECO:0000259" key="4">
    <source>
        <dbReference type="Pfam" id="PF00535"/>
    </source>
</evidence>
<proteinExistence type="inferred from homology"/>
<evidence type="ECO:0000256" key="3">
    <source>
        <dbReference type="ARBA" id="ARBA00022679"/>
    </source>
</evidence>
<keyword evidence="2 5" id="KW-0328">Glycosyltransferase</keyword>
<feature type="domain" description="Glycosyltransferase 2-like" evidence="4">
    <location>
        <begin position="2"/>
        <end position="155"/>
    </location>
</feature>
<protein>
    <submittedName>
        <fullName evidence="5">Glycosyltransferase family 2 protein</fullName>
        <ecNumber evidence="5">2.4.-.-</ecNumber>
    </submittedName>
</protein>
<dbReference type="EMBL" id="CP129013">
    <property type="protein sequence ID" value="WLR42790.1"/>
    <property type="molecule type" value="Genomic_DNA"/>
</dbReference>
<dbReference type="GO" id="GO:0016757">
    <property type="term" value="F:glycosyltransferase activity"/>
    <property type="evidence" value="ECO:0007669"/>
    <property type="project" value="UniProtKB-KW"/>
</dbReference>
<keyword evidence="3 5" id="KW-0808">Transferase</keyword>
<dbReference type="PANTHER" id="PTHR22916:SF51">
    <property type="entry name" value="GLYCOSYLTRANSFERASE EPSH-RELATED"/>
    <property type="match status" value="1"/>
</dbReference>
<sequence length="327" mass="38553">MEKCIKSLLSQTMKDCEFIFVNDGSKDNSRRILESYCDKDPRIKLFNQRNSGVSEARNRGLKIARGEYIGFVDSDDYVKEDFIETLYSHAKKMDCELIVSNYETERDGKRTITTINNHKNKVMIGDMIGQYMMPEMVKTDKFNSVCNKLFKRQVITEHHIRFPKQMALGEDAMFNMLVLSQINILSFIDYSGYIYTEREGSATRNVLVHDYFQNAIEKFREPLPDKFVQLLGEDEIHKMKSYKLIKAVMTNIYIYATSQLSFREKYQYLQKMIKHPTVKLALEGYEKYNETLGRYEQFLLQMIRKKSILGLFLATNYSQIRNRRNCL</sequence>
<dbReference type="EC" id="2.4.-.-" evidence="5"/>
<organism evidence="5 6">
    <name type="scientific">Bacillus carboniphilus</name>
    <dbReference type="NCBI Taxonomy" id="86663"/>
    <lineage>
        <taxon>Bacteria</taxon>
        <taxon>Bacillati</taxon>
        <taxon>Bacillota</taxon>
        <taxon>Bacilli</taxon>
        <taxon>Bacillales</taxon>
        <taxon>Bacillaceae</taxon>
        <taxon>Bacillus</taxon>
    </lineage>
</organism>
<dbReference type="Gene3D" id="3.90.550.10">
    <property type="entry name" value="Spore Coat Polysaccharide Biosynthesis Protein SpsA, Chain A"/>
    <property type="match status" value="1"/>
</dbReference>
<comment type="similarity">
    <text evidence="1">Belongs to the glycosyltransferase 2 family.</text>
</comment>
<gene>
    <name evidence="5" type="ORF">LC087_00650</name>
</gene>
<keyword evidence="6" id="KW-1185">Reference proteome</keyword>